<gene>
    <name evidence="1" type="ORF">SPELUC_LOCUS6767</name>
</gene>
<protein>
    <submittedName>
        <fullName evidence="1">8570_t:CDS:1</fullName>
    </submittedName>
</protein>
<name>A0ACA9MHK3_9GLOM</name>
<comment type="caution">
    <text evidence="1">The sequence shown here is derived from an EMBL/GenBank/DDBJ whole genome shotgun (WGS) entry which is preliminary data.</text>
</comment>
<feature type="non-terminal residue" evidence="1">
    <location>
        <position position="1"/>
    </location>
</feature>
<keyword evidence="2" id="KW-1185">Reference proteome</keyword>
<reference evidence="1" key="1">
    <citation type="submission" date="2021-06" db="EMBL/GenBank/DDBJ databases">
        <authorList>
            <person name="Kallberg Y."/>
            <person name="Tangrot J."/>
            <person name="Rosling A."/>
        </authorList>
    </citation>
    <scope>NUCLEOTIDE SEQUENCE</scope>
    <source>
        <strain evidence="1">28 12/20/2015</strain>
    </source>
</reference>
<proteinExistence type="predicted"/>
<organism evidence="1 2">
    <name type="scientific">Cetraspora pellucida</name>
    <dbReference type="NCBI Taxonomy" id="1433469"/>
    <lineage>
        <taxon>Eukaryota</taxon>
        <taxon>Fungi</taxon>
        <taxon>Fungi incertae sedis</taxon>
        <taxon>Mucoromycota</taxon>
        <taxon>Glomeromycotina</taxon>
        <taxon>Glomeromycetes</taxon>
        <taxon>Diversisporales</taxon>
        <taxon>Gigasporaceae</taxon>
        <taxon>Cetraspora</taxon>
    </lineage>
</organism>
<evidence type="ECO:0000313" key="1">
    <source>
        <dbReference type="EMBL" id="CAG8591527.1"/>
    </source>
</evidence>
<evidence type="ECO:0000313" key="2">
    <source>
        <dbReference type="Proteomes" id="UP000789366"/>
    </source>
</evidence>
<dbReference type="Proteomes" id="UP000789366">
    <property type="component" value="Unassembled WGS sequence"/>
</dbReference>
<sequence length="192" mass="21996">GAVDFAEWIACDKQKSTNRINDILKLTAKGQEYILYCADDEKTCQHQCGGIGECVLNCPNYNLSNNLKNRNDMHCCSVRVHSFSQLSYLNSSHQLRIKIERTHYHSNMLITKAPQVTRLNLTCQVCDQIIISHRTDHQSAKTIKGKLLYSLNSANEEELNKALLNSREICDSKKLERFIIREDRRLKDNAGP</sequence>
<accession>A0ACA9MHK3</accession>
<dbReference type="EMBL" id="CAJVPW010008244">
    <property type="protein sequence ID" value="CAG8591527.1"/>
    <property type="molecule type" value="Genomic_DNA"/>
</dbReference>